<dbReference type="OrthoDB" id="3690688at2"/>
<accession>A0A0K1JGX0</accession>
<dbReference type="CDD" id="cd00093">
    <property type="entry name" value="HTH_XRE"/>
    <property type="match status" value="1"/>
</dbReference>
<keyword evidence="3" id="KW-1185">Reference proteome</keyword>
<evidence type="ECO:0000313" key="3">
    <source>
        <dbReference type="Proteomes" id="UP000066480"/>
    </source>
</evidence>
<dbReference type="EMBL" id="CP011112">
    <property type="protein sequence ID" value="AKU15951.1"/>
    <property type="molecule type" value="Genomic_DNA"/>
</dbReference>
<dbReference type="InterPro" id="IPR001387">
    <property type="entry name" value="Cro/C1-type_HTH"/>
</dbReference>
<dbReference type="InterPro" id="IPR010982">
    <property type="entry name" value="Lambda_DNA-bd_dom_sf"/>
</dbReference>
<evidence type="ECO:0000256" key="1">
    <source>
        <dbReference type="SAM" id="MobiDB-lite"/>
    </source>
</evidence>
<proteinExistence type="predicted"/>
<dbReference type="Proteomes" id="UP000066480">
    <property type="component" value="Chromosome"/>
</dbReference>
<protein>
    <submittedName>
        <fullName evidence="2">Uncharacterized protein</fullName>
    </submittedName>
</protein>
<name>A0A0K1JGX0_9MICO</name>
<feature type="region of interest" description="Disordered" evidence="1">
    <location>
        <begin position="1"/>
        <end position="20"/>
    </location>
</feature>
<reference evidence="2 3" key="1">
    <citation type="submission" date="2015-03" db="EMBL/GenBank/DDBJ databases">
        <title>Luteipulveratus halotolerans sp. nov., a novel actinobacterium (Dermacoccaceae) from Sarawak, Malaysia.</title>
        <authorList>
            <person name="Juboi H."/>
            <person name="Basik A."/>
            <person name="Shamsul S.S."/>
            <person name="Arnold P."/>
            <person name="Schmitt E.K."/>
            <person name="Sanglier J.-J."/>
            <person name="Yeo T."/>
        </authorList>
    </citation>
    <scope>NUCLEOTIDE SEQUENCE [LARGE SCALE GENOMIC DNA]</scope>
    <source>
        <strain evidence="2 3">MN07-A0370</strain>
    </source>
</reference>
<sequence>MEHMRDDESLPTDPSRDPTGATFARVLHEAISARGLALNRLRDHLAARGQHVGVSTLSYWQNGERHPTTRSLPVIQALEEVLGIPVGTLTTLLPAEVDRTDRQSRFMAATDYAETVERLVREMGTSGPGHTINLSVIERLSIGRNGAMESKTVHQVVRALDDVDRLLVTYQGEAGCDAELLTVVPVSGCRLGRSRTDKDAGLLVSEILLNRQLRRHESHVLQYLIKDANALTMNEHYRLHIQHGGIHVAEIEFHPDRLPAHVEEFYRRRLEEPDVRRRPVELHDGNLVHLVTEQLVPGVSGLAWTWE</sequence>
<dbReference type="KEGG" id="lmoi:VV02_08935"/>
<dbReference type="STRING" id="571913.VV02_08935"/>
<evidence type="ECO:0000313" key="2">
    <source>
        <dbReference type="EMBL" id="AKU15951.1"/>
    </source>
</evidence>
<dbReference type="GO" id="GO:0003677">
    <property type="term" value="F:DNA binding"/>
    <property type="evidence" value="ECO:0007669"/>
    <property type="project" value="InterPro"/>
</dbReference>
<dbReference type="RefSeq" id="WP_052591034.1">
    <property type="nucleotide sequence ID" value="NZ_CP011112.1"/>
</dbReference>
<organism evidence="2 3">
    <name type="scientific">Luteipulveratus mongoliensis</name>
    <dbReference type="NCBI Taxonomy" id="571913"/>
    <lineage>
        <taxon>Bacteria</taxon>
        <taxon>Bacillati</taxon>
        <taxon>Actinomycetota</taxon>
        <taxon>Actinomycetes</taxon>
        <taxon>Micrococcales</taxon>
        <taxon>Dermacoccaceae</taxon>
        <taxon>Luteipulveratus</taxon>
    </lineage>
</organism>
<gene>
    <name evidence="2" type="ORF">VV02_08935</name>
</gene>
<dbReference type="Gene3D" id="1.10.260.40">
    <property type="entry name" value="lambda repressor-like DNA-binding domains"/>
    <property type="match status" value="1"/>
</dbReference>
<dbReference type="AlphaFoldDB" id="A0A0K1JGX0"/>